<dbReference type="GO" id="GO:0008703">
    <property type="term" value="F:5-amino-6-(5-phosphoribosylamino)uracil reductase activity"/>
    <property type="evidence" value="ECO:0007669"/>
    <property type="project" value="InterPro"/>
</dbReference>
<proteinExistence type="predicted"/>
<dbReference type="Gene3D" id="3.40.430.10">
    <property type="entry name" value="Dihydrofolate Reductase, subunit A"/>
    <property type="match status" value="1"/>
</dbReference>
<dbReference type="Pfam" id="PF01872">
    <property type="entry name" value="RibD_C"/>
    <property type="match status" value="1"/>
</dbReference>
<dbReference type="KEGG" id="nko:Niako_2514"/>
<dbReference type="InterPro" id="IPR024072">
    <property type="entry name" value="DHFR-like_dom_sf"/>
</dbReference>
<dbReference type="OrthoDB" id="195113at2"/>
<dbReference type="Proteomes" id="UP000005438">
    <property type="component" value="Chromosome"/>
</dbReference>
<dbReference type="STRING" id="700598.Niako_2514"/>
<dbReference type="AlphaFoldDB" id="G8TPM1"/>
<dbReference type="EMBL" id="CP003178">
    <property type="protein sequence ID" value="AEV98854.1"/>
    <property type="molecule type" value="Genomic_DNA"/>
</dbReference>
<dbReference type="InterPro" id="IPR002734">
    <property type="entry name" value="RibDG_C"/>
</dbReference>
<evidence type="ECO:0000259" key="1">
    <source>
        <dbReference type="Pfam" id="PF01872"/>
    </source>
</evidence>
<protein>
    <submittedName>
        <fullName evidence="2">Bifunctional deaminase-reductase domain protein</fullName>
    </submittedName>
</protein>
<sequence length="187" mass="21079">MGRVICMVNITPDGFTDGKYATTDAEFYEFVHELLAETETVAFGGNTFTMFQDIWPARLEDENSPDHQIKMAAALHNKHKAAYSSTLKSATWNNSTIEPKVDAEKINRYKQKAQKGLLTIGSLGLVASLTDMNLVDDYYFCFQPLIAGNGDSRLFDKLTLDAMRLLKYEDSRQLKNGVHIIHYTSVQ</sequence>
<evidence type="ECO:0000313" key="2">
    <source>
        <dbReference type="EMBL" id="AEV98854.1"/>
    </source>
</evidence>
<dbReference type="GO" id="GO:0009231">
    <property type="term" value="P:riboflavin biosynthetic process"/>
    <property type="evidence" value="ECO:0007669"/>
    <property type="project" value="InterPro"/>
</dbReference>
<accession>G8TPM1</accession>
<feature type="domain" description="Bacterial bifunctional deaminase-reductase C-terminal" evidence="1">
    <location>
        <begin position="4"/>
        <end position="179"/>
    </location>
</feature>
<dbReference type="HOGENOM" id="CLU_043966_1_3_10"/>
<organism evidence="2 3">
    <name type="scientific">Niastella koreensis (strain DSM 17620 / KACC 11465 / NBRC 106392 / GR20-10)</name>
    <dbReference type="NCBI Taxonomy" id="700598"/>
    <lineage>
        <taxon>Bacteria</taxon>
        <taxon>Pseudomonadati</taxon>
        <taxon>Bacteroidota</taxon>
        <taxon>Chitinophagia</taxon>
        <taxon>Chitinophagales</taxon>
        <taxon>Chitinophagaceae</taxon>
        <taxon>Niastella</taxon>
    </lineage>
</organism>
<evidence type="ECO:0000313" key="3">
    <source>
        <dbReference type="Proteomes" id="UP000005438"/>
    </source>
</evidence>
<reference evidence="2 3" key="1">
    <citation type="submission" date="2011-12" db="EMBL/GenBank/DDBJ databases">
        <title>The complete genome of Niastella koreensis GR20-10.</title>
        <authorList>
            <consortium name="US DOE Joint Genome Institute (JGI-PGF)"/>
            <person name="Lucas S."/>
            <person name="Han J."/>
            <person name="Lapidus A."/>
            <person name="Bruce D."/>
            <person name="Goodwin L."/>
            <person name="Pitluck S."/>
            <person name="Peters L."/>
            <person name="Kyrpides N."/>
            <person name="Mavromatis K."/>
            <person name="Ivanova N."/>
            <person name="Mikhailova N."/>
            <person name="Davenport K."/>
            <person name="Saunders E."/>
            <person name="Detter J.C."/>
            <person name="Tapia R."/>
            <person name="Han C."/>
            <person name="Land M."/>
            <person name="Hauser L."/>
            <person name="Markowitz V."/>
            <person name="Cheng J.-F."/>
            <person name="Hugenholtz P."/>
            <person name="Woyke T."/>
            <person name="Wu D."/>
            <person name="Tindall B."/>
            <person name="Pomrenke H."/>
            <person name="Brambilla E."/>
            <person name="Klenk H.-P."/>
            <person name="Eisen J.A."/>
        </authorList>
    </citation>
    <scope>NUCLEOTIDE SEQUENCE [LARGE SCALE GENOMIC DNA]</scope>
    <source>
        <strain evidence="3">DSM 17620 / KACC 11465 / NBRC 106392 / GR20-10</strain>
    </source>
</reference>
<dbReference type="RefSeq" id="WP_014218768.1">
    <property type="nucleotide sequence ID" value="NC_016609.1"/>
</dbReference>
<gene>
    <name evidence="2" type="ordered locus">Niako_2514</name>
</gene>
<dbReference type="eggNOG" id="COG0262">
    <property type="taxonomic scope" value="Bacteria"/>
</dbReference>
<name>G8TPM1_NIAKG</name>
<dbReference type="SUPFAM" id="SSF53597">
    <property type="entry name" value="Dihydrofolate reductase-like"/>
    <property type="match status" value="1"/>
</dbReference>